<evidence type="ECO:0000256" key="1">
    <source>
        <dbReference type="ARBA" id="ARBA00004340"/>
    </source>
</evidence>
<accession>D0MT11</accession>
<dbReference type="InParanoid" id="D0MT11"/>
<dbReference type="STRING" id="403677.D0MT11"/>
<dbReference type="OMA" id="YWIPESS"/>
<proteinExistence type="predicted"/>
<feature type="domain" description="Crinkler effector protein N-terminal" evidence="4">
    <location>
        <begin position="5"/>
        <end position="116"/>
    </location>
</feature>
<evidence type="ECO:0000313" key="6">
    <source>
        <dbReference type="Proteomes" id="UP000006643"/>
    </source>
</evidence>
<dbReference type="InterPro" id="IPR045379">
    <property type="entry name" value="Crinkler_N"/>
</dbReference>
<dbReference type="SUPFAM" id="SSF52540">
    <property type="entry name" value="P-loop containing nucleoside triphosphate hydrolases"/>
    <property type="match status" value="1"/>
</dbReference>
<keyword evidence="6" id="KW-1185">Reference proteome</keyword>
<evidence type="ECO:0000259" key="4">
    <source>
        <dbReference type="Pfam" id="PF20147"/>
    </source>
</evidence>
<comment type="subcellular location">
    <subcellularLocation>
        <location evidence="1">Host cell</location>
    </subcellularLocation>
    <subcellularLocation>
        <location evidence="2">Secreted</location>
    </subcellularLocation>
</comment>
<dbReference type="AlphaFoldDB" id="D0MT11"/>
<dbReference type="InterPro" id="IPR027417">
    <property type="entry name" value="P-loop_NTPase"/>
</dbReference>
<keyword evidence="3" id="KW-0964">Secreted</keyword>
<dbReference type="VEuPathDB" id="FungiDB:PITG_00154"/>
<dbReference type="eggNOG" id="ENOG502RGF5">
    <property type="taxonomic scope" value="Eukaryota"/>
</dbReference>
<dbReference type="HOGENOM" id="CLU_024606_0_0_1"/>
<dbReference type="GO" id="GO:0005576">
    <property type="term" value="C:extracellular region"/>
    <property type="evidence" value="ECO:0007669"/>
    <property type="project" value="UniProtKB-SubCell"/>
</dbReference>
<gene>
    <name evidence="5" type="ORF">PITG_00154</name>
</gene>
<organism evidence="5 6">
    <name type="scientific">Phytophthora infestans (strain T30-4)</name>
    <name type="common">Potato late blight agent</name>
    <dbReference type="NCBI Taxonomy" id="403677"/>
    <lineage>
        <taxon>Eukaryota</taxon>
        <taxon>Sar</taxon>
        <taxon>Stramenopiles</taxon>
        <taxon>Oomycota</taxon>
        <taxon>Peronosporomycetes</taxon>
        <taxon>Peronosporales</taxon>
        <taxon>Peronosporaceae</taxon>
        <taxon>Phytophthora</taxon>
    </lineage>
</organism>
<dbReference type="OrthoDB" id="88815at2759"/>
<evidence type="ECO:0000256" key="3">
    <source>
        <dbReference type="ARBA" id="ARBA00022525"/>
    </source>
</evidence>
<dbReference type="EMBL" id="DS028118">
    <property type="protein sequence ID" value="EEY57595.1"/>
    <property type="molecule type" value="Genomic_DNA"/>
</dbReference>
<reference evidence="6" key="1">
    <citation type="journal article" date="2009" name="Nature">
        <title>Genome sequence and analysis of the Irish potato famine pathogen Phytophthora infestans.</title>
        <authorList>
            <consortium name="The Broad Institute Genome Sequencing Platform"/>
            <person name="Haas B.J."/>
            <person name="Kamoun S."/>
            <person name="Zody M.C."/>
            <person name="Jiang R.H."/>
            <person name="Handsaker R.E."/>
            <person name="Cano L.M."/>
            <person name="Grabherr M."/>
            <person name="Kodira C.D."/>
            <person name="Raffaele S."/>
            <person name="Torto-Alalibo T."/>
            <person name="Bozkurt T.O."/>
            <person name="Ah-Fong A.M."/>
            <person name="Alvarado L."/>
            <person name="Anderson V.L."/>
            <person name="Armstrong M.R."/>
            <person name="Avrova A."/>
            <person name="Baxter L."/>
            <person name="Beynon J."/>
            <person name="Boevink P.C."/>
            <person name="Bollmann S.R."/>
            <person name="Bos J.I."/>
            <person name="Bulone V."/>
            <person name="Cai G."/>
            <person name="Cakir C."/>
            <person name="Carrington J.C."/>
            <person name="Chawner M."/>
            <person name="Conti L."/>
            <person name="Costanzo S."/>
            <person name="Ewan R."/>
            <person name="Fahlgren N."/>
            <person name="Fischbach M.A."/>
            <person name="Fugelstad J."/>
            <person name="Gilroy E.M."/>
            <person name="Gnerre S."/>
            <person name="Green P.J."/>
            <person name="Grenville-Briggs L.J."/>
            <person name="Griffith J."/>
            <person name="Grunwald N.J."/>
            <person name="Horn K."/>
            <person name="Horner N.R."/>
            <person name="Hu C.H."/>
            <person name="Huitema E."/>
            <person name="Jeong D.H."/>
            <person name="Jones A.M."/>
            <person name="Jones J.D."/>
            <person name="Jones R.W."/>
            <person name="Karlsson E.K."/>
            <person name="Kunjeti S.G."/>
            <person name="Lamour K."/>
            <person name="Liu Z."/>
            <person name="Ma L."/>
            <person name="Maclean D."/>
            <person name="Chibucos M.C."/>
            <person name="McDonald H."/>
            <person name="McWalters J."/>
            <person name="Meijer H.J."/>
            <person name="Morgan W."/>
            <person name="Morris P.F."/>
            <person name="Munro C.A."/>
            <person name="O'Neill K."/>
            <person name="Ospina-Giraldo M."/>
            <person name="Pinzon A."/>
            <person name="Pritchard L."/>
            <person name="Ramsahoye B."/>
            <person name="Ren Q."/>
            <person name="Restrepo S."/>
            <person name="Roy S."/>
            <person name="Sadanandom A."/>
            <person name="Savidor A."/>
            <person name="Schornack S."/>
            <person name="Schwartz D.C."/>
            <person name="Schumann U.D."/>
            <person name="Schwessinger B."/>
            <person name="Seyer L."/>
            <person name="Sharpe T."/>
            <person name="Silvar C."/>
            <person name="Song J."/>
            <person name="Studholme D.J."/>
            <person name="Sykes S."/>
            <person name="Thines M."/>
            <person name="van de Vondervoort P.J."/>
            <person name="Phuntumart V."/>
            <person name="Wawra S."/>
            <person name="Weide R."/>
            <person name="Win J."/>
            <person name="Young C."/>
            <person name="Zhou S."/>
            <person name="Fry W."/>
            <person name="Meyers B.C."/>
            <person name="van West P."/>
            <person name="Ristaino J."/>
            <person name="Govers F."/>
            <person name="Birch P.R."/>
            <person name="Whisson S.C."/>
            <person name="Judelson H.S."/>
            <person name="Nusbaum C."/>
        </authorList>
    </citation>
    <scope>NUCLEOTIDE SEQUENCE [LARGE SCALE GENOMIC DNA]</scope>
    <source>
        <strain evidence="6">T30-4</strain>
    </source>
</reference>
<name>D0MT11_PHYIT</name>
<dbReference type="KEGG" id="pif:PITG_00154"/>
<dbReference type="Proteomes" id="UP000006643">
    <property type="component" value="Unassembled WGS sequence"/>
</dbReference>
<protein>
    <submittedName>
        <fullName evidence="5">Crinkler (CRN) family protein, putative</fullName>
    </submittedName>
</protein>
<evidence type="ECO:0000313" key="5">
    <source>
        <dbReference type="EMBL" id="EEY57595.1"/>
    </source>
</evidence>
<dbReference type="Pfam" id="PF20147">
    <property type="entry name" value="Crinkler"/>
    <property type="match status" value="1"/>
</dbReference>
<evidence type="ECO:0000256" key="2">
    <source>
        <dbReference type="ARBA" id="ARBA00004613"/>
    </source>
</evidence>
<dbReference type="RefSeq" id="XP_002908781.1">
    <property type="nucleotide sequence ID" value="XM_002908735.1"/>
</dbReference>
<dbReference type="GO" id="GO:0043657">
    <property type="term" value="C:host cell"/>
    <property type="evidence" value="ECO:0007669"/>
    <property type="project" value="UniProtKB-SubCell"/>
</dbReference>
<dbReference type="GeneID" id="9476748"/>
<sequence length="701" mass="79278">MEEASLFCAIIGVERVFLVDILQSKTVGHLKIAIKKQKTGVLGDVDADRLQLFLAWNNSKWLTTDSFDVEQLRQGRTTEIVDALTQKKKELIESAVLDKVLGDKGPLTPDQFHVLVTIAPLTKLKRQREEDYEDLNTKRLNFREPTLTELLENCNVTGSLPPTGDFLKMFEWSNHDCGKVKDIKAIGDIVGFTGRRFYVRKEILCVLENFKDFLQDKLATSAKVNLDNSEQKQFIFTGSPGTGKSTILALICFYLGIVKKLPVVWYRCIDGGGVKPVTTLLYEGKYYRWIEELGGNGKMYEYFCKPGLGINKDSCWFCLDGLNQDEIKRRGYQNYFTLLATSAQFNPNGEGGNSQVTCLLPYWKQADLEFVAGALGIKDESDVAKKYFVSGGSIRDFLLPVRQAEIGLARALSRLTSESANVLLGVDGCTSDKQIDRIRIMGVLDVADVSQYTLSTSWRPCVSSIMALNHLSGMVQPGFFEKLAVVAKSLDDPRLQGVALEQFFHALVRRQDFVQISYMKYDNVHRTSKVDYQGIMKQEMGTMSFGRSIDLLDSNKPLYVKREGKTMDDYESVMKRWAANPCEMDYWVPASSMCETIDAVAKWELVNGQESVEHFCLVQLTKAIRHVCKEDVLWKLAQPFLDAKKKVCYVALLFDDDGVGERAMEKIWKFRLDPVMINTVDGQNHIPLYVATYQRHDVQAA</sequence>